<feature type="compositionally biased region" description="Acidic residues" evidence="5">
    <location>
        <begin position="271"/>
        <end position="287"/>
    </location>
</feature>
<evidence type="ECO:0000256" key="5">
    <source>
        <dbReference type="SAM" id="MobiDB-lite"/>
    </source>
</evidence>
<dbReference type="InterPro" id="IPR005522">
    <property type="entry name" value="IPK"/>
</dbReference>
<dbReference type="AlphaFoldDB" id="A0A9P5TH30"/>
<proteinExistence type="inferred from homology"/>
<dbReference type="SUPFAM" id="SSF56104">
    <property type="entry name" value="SAICAR synthase-like"/>
    <property type="match status" value="1"/>
</dbReference>
<evidence type="ECO:0000256" key="3">
    <source>
        <dbReference type="ARBA" id="ARBA00022777"/>
    </source>
</evidence>
<dbReference type="PANTHER" id="PTHR12400:SF108">
    <property type="entry name" value="KINASE"/>
    <property type="match status" value="1"/>
</dbReference>
<dbReference type="GO" id="GO:0046854">
    <property type="term" value="P:phosphatidylinositol phosphate biosynthetic process"/>
    <property type="evidence" value="ECO:0007669"/>
    <property type="project" value="TreeGrafter"/>
</dbReference>
<feature type="region of interest" description="Disordered" evidence="5">
    <location>
        <begin position="270"/>
        <end position="291"/>
    </location>
</feature>
<dbReference type="OrthoDB" id="338650at2759"/>
<evidence type="ECO:0000256" key="1">
    <source>
        <dbReference type="ARBA" id="ARBA00007374"/>
    </source>
</evidence>
<reference evidence="6" key="1">
    <citation type="submission" date="2020-11" db="EMBL/GenBank/DDBJ databases">
        <authorList>
            <consortium name="DOE Joint Genome Institute"/>
            <person name="Ahrendt S."/>
            <person name="Riley R."/>
            <person name="Andreopoulos W."/>
            <person name="LaButti K."/>
            <person name="Pangilinan J."/>
            <person name="Ruiz-duenas F.J."/>
            <person name="Barrasa J.M."/>
            <person name="Sanchez-Garcia M."/>
            <person name="Camarero S."/>
            <person name="Miyauchi S."/>
            <person name="Serrano A."/>
            <person name="Linde D."/>
            <person name="Babiker R."/>
            <person name="Drula E."/>
            <person name="Ayuso-Fernandez I."/>
            <person name="Pacheco R."/>
            <person name="Padilla G."/>
            <person name="Ferreira P."/>
            <person name="Barriuso J."/>
            <person name="Kellner H."/>
            <person name="Castanera R."/>
            <person name="Alfaro M."/>
            <person name="Ramirez L."/>
            <person name="Pisabarro A.G."/>
            <person name="Kuo A."/>
            <person name="Tritt A."/>
            <person name="Lipzen A."/>
            <person name="He G."/>
            <person name="Yan M."/>
            <person name="Ng V."/>
            <person name="Cullen D."/>
            <person name="Martin F."/>
            <person name="Rosso M.-N."/>
            <person name="Henrissat B."/>
            <person name="Hibbett D."/>
            <person name="Martinez A.T."/>
            <person name="Grigoriev I.V."/>
        </authorList>
    </citation>
    <scope>NUCLEOTIDE SEQUENCE</scope>
    <source>
        <strain evidence="6">AH 44721</strain>
    </source>
</reference>
<dbReference type="Pfam" id="PF03770">
    <property type="entry name" value="IPK"/>
    <property type="match status" value="2"/>
</dbReference>
<organism evidence="6 7">
    <name type="scientific">Gymnopilus junonius</name>
    <name type="common">Spectacular rustgill mushroom</name>
    <name type="synonym">Gymnopilus spectabilis subsp. junonius</name>
    <dbReference type="NCBI Taxonomy" id="109634"/>
    <lineage>
        <taxon>Eukaryota</taxon>
        <taxon>Fungi</taxon>
        <taxon>Dikarya</taxon>
        <taxon>Basidiomycota</taxon>
        <taxon>Agaricomycotina</taxon>
        <taxon>Agaricomycetes</taxon>
        <taxon>Agaricomycetidae</taxon>
        <taxon>Agaricales</taxon>
        <taxon>Agaricineae</taxon>
        <taxon>Hymenogastraceae</taxon>
        <taxon>Gymnopilus</taxon>
    </lineage>
</organism>
<dbReference type="GO" id="GO:0005634">
    <property type="term" value="C:nucleus"/>
    <property type="evidence" value="ECO:0007669"/>
    <property type="project" value="TreeGrafter"/>
</dbReference>
<dbReference type="PANTHER" id="PTHR12400">
    <property type="entry name" value="INOSITOL POLYPHOSPHATE KINASE"/>
    <property type="match status" value="1"/>
</dbReference>
<dbReference type="GO" id="GO:0000824">
    <property type="term" value="F:inositol-1,4,5,6-tetrakisphosphate 3-kinase activity"/>
    <property type="evidence" value="ECO:0007669"/>
    <property type="project" value="TreeGrafter"/>
</dbReference>
<gene>
    <name evidence="6" type="ORF">CPB84DRAFT_1817922</name>
</gene>
<dbReference type="InterPro" id="IPR038286">
    <property type="entry name" value="IPK_sf"/>
</dbReference>
<accession>A0A9P5TH30</accession>
<evidence type="ECO:0000313" key="6">
    <source>
        <dbReference type="EMBL" id="KAF8874215.1"/>
    </source>
</evidence>
<dbReference type="GO" id="GO:0005737">
    <property type="term" value="C:cytoplasm"/>
    <property type="evidence" value="ECO:0007669"/>
    <property type="project" value="TreeGrafter"/>
</dbReference>
<dbReference type="Proteomes" id="UP000724874">
    <property type="component" value="Unassembled WGS sequence"/>
</dbReference>
<dbReference type="EMBL" id="JADNYJ010000219">
    <property type="protein sequence ID" value="KAF8874215.1"/>
    <property type="molecule type" value="Genomic_DNA"/>
</dbReference>
<keyword evidence="7" id="KW-1185">Reference proteome</keyword>
<keyword evidence="3 4" id="KW-0418">Kinase</keyword>
<evidence type="ECO:0000256" key="4">
    <source>
        <dbReference type="RuleBase" id="RU363090"/>
    </source>
</evidence>
<name>A0A9P5TH30_GYMJU</name>
<dbReference type="GO" id="GO:0032958">
    <property type="term" value="P:inositol phosphate biosynthetic process"/>
    <property type="evidence" value="ECO:0007669"/>
    <property type="project" value="InterPro"/>
</dbReference>
<sequence>MNSQSLSPSPTPGNHQPLTTQVAGHVGVMMTTEDGSLLIKPALPREVEFYQILQQDKTLEGLRVFTPQFLGTLKLEGQVDPSHANLAENIISIVLENLAYQFVKPNILDVKLGTVLYDDTATPEKKARMEKAAKDTTSGETGIRVTGFQVYDNATSKPIQTPKTYGKSLKPHQLGEGIAKFFPLFGQSEFLPVAGPTSGEDIDMSDSTSSYSFGLPIELLTPIVQGIREEVVLLREVYEPLEIRMIAASLLIIYEADWDRAEEALTRYFVEEDNEEDSDEEDDDDDETKPKKVGLPFVVRLIDFAHTNLVPGKGPDKGVLLGMETVINLLDDRLKKSRLEAVHSSGSYPNLG</sequence>
<dbReference type="GO" id="GO:0008440">
    <property type="term" value="F:inositol-1,4,5-trisphosphate 3-kinase activity"/>
    <property type="evidence" value="ECO:0007669"/>
    <property type="project" value="TreeGrafter"/>
</dbReference>
<protein>
    <recommendedName>
        <fullName evidence="4">Kinase</fullName>
        <ecNumber evidence="4">2.7.-.-</ecNumber>
    </recommendedName>
</protein>
<keyword evidence="2 4" id="KW-0808">Transferase</keyword>
<comment type="caution">
    <text evidence="6">The sequence shown here is derived from an EMBL/GenBank/DDBJ whole genome shotgun (WGS) entry which is preliminary data.</text>
</comment>
<dbReference type="EC" id="2.7.-.-" evidence="4"/>
<evidence type="ECO:0000256" key="2">
    <source>
        <dbReference type="ARBA" id="ARBA00022679"/>
    </source>
</evidence>
<comment type="similarity">
    <text evidence="1 4">Belongs to the inositol phosphokinase (IPK) family.</text>
</comment>
<dbReference type="Gene3D" id="3.30.470.160">
    <property type="entry name" value="Inositol polyphosphate kinase"/>
    <property type="match status" value="1"/>
</dbReference>
<evidence type="ECO:0000313" key="7">
    <source>
        <dbReference type="Proteomes" id="UP000724874"/>
    </source>
</evidence>